<evidence type="ECO:0000313" key="3">
    <source>
        <dbReference type="Proteomes" id="UP000479710"/>
    </source>
</evidence>
<evidence type="ECO:0000313" key="2">
    <source>
        <dbReference type="EMBL" id="KAF0934714.1"/>
    </source>
</evidence>
<feature type="compositionally biased region" description="Basic residues" evidence="1">
    <location>
        <begin position="536"/>
        <end position="550"/>
    </location>
</feature>
<feature type="compositionally biased region" description="Polar residues" evidence="1">
    <location>
        <begin position="393"/>
        <end position="403"/>
    </location>
</feature>
<accession>A0A6G1FCU8</accession>
<protein>
    <submittedName>
        <fullName evidence="2">Uncharacterized protein</fullName>
    </submittedName>
</protein>
<dbReference type="OrthoDB" id="689721at2759"/>
<dbReference type="EMBL" id="SPHZ02000001">
    <property type="protein sequence ID" value="KAF0934714.1"/>
    <property type="molecule type" value="Genomic_DNA"/>
</dbReference>
<gene>
    <name evidence="2" type="ORF">E2562_028311</name>
</gene>
<feature type="region of interest" description="Disordered" evidence="1">
    <location>
        <begin position="393"/>
        <end position="422"/>
    </location>
</feature>
<feature type="region of interest" description="Disordered" evidence="1">
    <location>
        <begin position="98"/>
        <end position="140"/>
    </location>
</feature>
<keyword evidence="3" id="KW-1185">Reference proteome</keyword>
<name>A0A6G1FCU8_9ORYZ</name>
<comment type="caution">
    <text evidence="2">The sequence shown here is derived from an EMBL/GenBank/DDBJ whole genome shotgun (WGS) entry which is preliminary data.</text>
</comment>
<organism evidence="2 3">
    <name type="scientific">Oryza meyeriana var. granulata</name>
    <dbReference type="NCBI Taxonomy" id="110450"/>
    <lineage>
        <taxon>Eukaryota</taxon>
        <taxon>Viridiplantae</taxon>
        <taxon>Streptophyta</taxon>
        <taxon>Embryophyta</taxon>
        <taxon>Tracheophyta</taxon>
        <taxon>Spermatophyta</taxon>
        <taxon>Magnoliopsida</taxon>
        <taxon>Liliopsida</taxon>
        <taxon>Poales</taxon>
        <taxon>Poaceae</taxon>
        <taxon>BOP clade</taxon>
        <taxon>Oryzoideae</taxon>
        <taxon>Oryzeae</taxon>
        <taxon>Oryzinae</taxon>
        <taxon>Oryza</taxon>
        <taxon>Oryza meyeriana</taxon>
    </lineage>
</organism>
<evidence type="ECO:0000256" key="1">
    <source>
        <dbReference type="SAM" id="MobiDB-lite"/>
    </source>
</evidence>
<proteinExistence type="predicted"/>
<dbReference type="Proteomes" id="UP000479710">
    <property type="component" value="Unassembled WGS sequence"/>
</dbReference>
<feature type="region of interest" description="Disordered" evidence="1">
    <location>
        <begin position="526"/>
        <end position="550"/>
    </location>
</feature>
<feature type="region of interest" description="Disordered" evidence="1">
    <location>
        <begin position="327"/>
        <end position="358"/>
    </location>
</feature>
<sequence length="550" mass="60462">MADERYDADGDVTRYMFDDMEFPTFADEPDAATLPFPRPTAPATQVEPPLADLGHPVLADLGTDVDLNFVPEMNFQPQPPAMNAGGHTHQATAMHLPHQQQPLAPSPPAHGFNGQPTTDAAGGDGAAPSGDDGNLFYDPSPDAVPSTDFDFMDLNFNIDDVNIDDVLMWDDDGKHGGGGGGDNPPVIEYANFVRFHVGDLDCSNCHLVREVMHANDSRTIYFLVHATGVGSFQHAIVDRRYPAGADGYVPESSQLLYFDLTNHTDESASDFITRNIENLRNDTSGQFLDTGYPNFFIEAARIDMTNHHTAMEMNMLHTIMSAPAENAADAASPAAQPPAAPPAAELRAAPQEANAQSDSATITISATVLLHLEEFHAAANNRPVPKSDVKILESSQVTQQDRGSATMYPSMEARKGKRKATPSLMTPRQILEYLRVTTEETEKELAILNPFFKNRSNNKKNDDEKDPISYPVEQLRNIKKKMVRFNKKASTIMPSRLPATLVDEIDTIKDEKAKAYEEIIKAVKYPRKKDDDGSSRSKRNVGRRSAKARK</sequence>
<reference evidence="2 3" key="1">
    <citation type="submission" date="2019-11" db="EMBL/GenBank/DDBJ databases">
        <title>Whole genome sequence of Oryza granulata.</title>
        <authorList>
            <person name="Li W."/>
        </authorList>
    </citation>
    <scope>NUCLEOTIDE SEQUENCE [LARGE SCALE GENOMIC DNA]</scope>
    <source>
        <strain evidence="3">cv. Menghai</strain>
        <tissue evidence="2">Leaf</tissue>
    </source>
</reference>
<feature type="compositionally biased region" description="Low complexity" evidence="1">
    <location>
        <begin position="342"/>
        <end position="355"/>
    </location>
</feature>
<dbReference type="AlphaFoldDB" id="A0A6G1FCU8"/>